<dbReference type="KEGG" id="ddd:Dda3937_00055"/>
<name>E0SHR0_DICD3</name>
<gene>
    <name evidence="2" type="primary">yneC</name>
    <name evidence="2" type="ordered locus">Dda3937_00055</name>
</gene>
<dbReference type="PANTHER" id="PTHR33336">
    <property type="entry name" value="QUINOL MONOOXYGENASE YGIN-RELATED"/>
    <property type="match status" value="1"/>
</dbReference>
<dbReference type="Proteomes" id="UP000006859">
    <property type="component" value="Chromosome"/>
</dbReference>
<protein>
    <recommendedName>
        <fullName evidence="1">ABM domain-containing protein</fullName>
    </recommendedName>
</protein>
<evidence type="ECO:0000313" key="2">
    <source>
        <dbReference type="EMBL" id="ADM99003.1"/>
    </source>
</evidence>
<keyword evidence="3" id="KW-1185">Reference proteome</keyword>
<evidence type="ECO:0000259" key="1">
    <source>
        <dbReference type="PROSITE" id="PS51725"/>
    </source>
</evidence>
<accession>E0SHR0</accession>
<dbReference type="AlphaFoldDB" id="E0SHR0"/>
<dbReference type="InterPro" id="IPR011008">
    <property type="entry name" value="Dimeric_a/b-barrel"/>
</dbReference>
<evidence type="ECO:0000313" key="3">
    <source>
        <dbReference type="Proteomes" id="UP000006859"/>
    </source>
</evidence>
<organism evidence="2 3">
    <name type="scientific">Dickeya dadantii (strain 3937)</name>
    <name type="common">Erwinia chrysanthemi (strain 3937)</name>
    <dbReference type="NCBI Taxonomy" id="198628"/>
    <lineage>
        <taxon>Bacteria</taxon>
        <taxon>Pseudomonadati</taxon>
        <taxon>Pseudomonadota</taxon>
        <taxon>Gammaproteobacteria</taxon>
        <taxon>Enterobacterales</taxon>
        <taxon>Pectobacteriaceae</taxon>
        <taxon>Dickeya</taxon>
    </lineage>
</organism>
<dbReference type="STRING" id="198628.Dda3937_00055"/>
<dbReference type="GO" id="GO:0016491">
    <property type="term" value="F:oxidoreductase activity"/>
    <property type="evidence" value="ECO:0007669"/>
    <property type="project" value="TreeGrafter"/>
</dbReference>
<proteinExistence type="predicted"/>
<dbReference type="GO" id="GO:0005829">
    <property type="term" value="C:cytosol"/>
    <property type="evidence" value="ECO:0007669"/>
    <property type="project" value="TreeGrafter"/>
</dbReference>
<dbReference type="EMBL" id="CP002038">
    <property type="protein sequence ID" value="ADM99003.1"/>
    <property type="molecule type" value="Genomic_DNA"/>
</dbReference>
<dbReference type="PROSITE" id="PS51725">
    <property type="entry name" value="ABM"/>
    <property type="match status" value="1"/>
</dbReference>
<sequence length="113" mass="13061">MAFYSWIFNRLLYSWSIMMEIRIVASVQAKPEFINDVAAAVRQVVAPSRQEAGNLQYELHEELNKTGSFVFFERWKSQEAINEHEQTAHFRALVAQLEGKIDGMDIKLLQTIA</sequence>
<dbReference type="SUPFAM" id="SSF54909">
    <property type="entry name" value="Dimeric alpha+beta barrel"/>
    <property type="match status" value="1"/>
</dbReference>
<dbReference type="PANTHER" id="PTHR33336:SF3">
    <property type="entry name" value="ABM DOMAIN-CONTAINING PROTEIN"/>
    <property type="match status" value="1"/>
</dbReference>
<dbReference type="eggNOG" id="COG1359">
    <property type="taxonomic scope" value="Bacteria"/>
</dbReference>
<feature type="domain" description="ABM" evidence="1">
    <location>
        <begin position="21"/>
        <end position="109"/>
    </location>
</feature>
<dbReference type="Pfam" id="PF03992">
    <property type="entry name" value="ABM"/>
    <property type="match status" value="1"/>
</dbReference>
<dbReference type="InterPro" id="IPR007138">
    <property type="entry name" value="ABM_dom"/>
</dbReference>
<dbReference type="Gene3D" id="3.30.70.100">
    <property type="match status" value="1"/>
</dbReference>
<dbReference type="HOGENOM" id="CLU_131496_11_1_6"/>
<dbReference type="InterPro" id="IPR050744">
    <property type="entry name" value="AI-2_Isomerase_LsrG"/>
</dbReference>
<reference evidence="2 3" key="1">
    <citation type="journal article" date="2011" name="J. Bacteriol.">
        <title>Genome sequence of the plant-pathogenic bacterium Dickeya dadantii 3937.</title>
        <authorList>
            <person name="Glasner J.D."/>
            <person name="Yang C.H."/>
            <person name="Reverchon S."/>
            <person name="Hugouvieux-Cotte-Pattat N."/>
            <person name="Condemine G."/>
            <person name="Bohin J.P."/>
            <person name="Van Gijsegem F."/>
            <person name="Yang S."/>
            <person name="Franza T."/>
            <person name="Expert D."/>
            <person name="Plunkett G. III"/>
            <person name="San Francisco M.J."/>
            <person name="Charkowski A.O."/>
            <person name="Py B."/>
            <person name="Bell K."/>
            <person name="Rauscher L."/>
            <person name="Rodriguez-Palenzuela P."/>
            <person name="Toussaint A."/>
            <person name="Holeva M.C."/>
            <person name="He S.Y."/>
            <person name="Douet V."/>
            <person name="Boccara M."/>
            <person name="Blanco C."/>
            <person name="Toth I."/>
            <person name="Anderson B.D."/>
            <person name="Biehl B.S."/>
            <person name="Mau B."/>
            <person name="Flynn S.M."/>
            <person name="Barras F."/>
            <person name="Lindeberg M."/>
            <person name="Birch P.R."/>
            <person name="Tsuyumu S."/>
            <person name="Shi X."/>
            <person name="Hibbing M."/>
            <person name="Yap M.N."/>
            <person name="Carpentier M."/>
            <person name="Dassa E."/>
            <person name="Umehara M."/>
            <person name="Kim J.F."/>
            <person name="Rusch M."/>
            <person name="Soni P."/>
            <person name="Mayhew G.F."/>
            <person name="Fouts D.E."/>
            <person name="Gill S.R."/>
            <person name="Blattner F.R."/>
            <person name="Keen N.T."/>
            <person name="Perna N.T."/>
        </authorList>
    </citation>
    <scope>NUCLEOTIDE SEQUENCE [LARGE SCALE GENOMIC DNA]</scope>
    <source>
        <strain evidence="2 3">3937</strain>
    </source>
</reference>